<sequence length="39" mass="4763">MRSTDDEIRRIALNELADEEFKQAVKEEKEKIKKEREKE</sequence>
<dbReference type="EMBL" id="LAZR01000334">
    <property type="protein sequence ID" value="KKN73967.1"/>
    <property type="molecule type" value="Genomic_DNA"/>
</dbReference>
<organism evidence="1">
    <name type="scientific">marine sediment metagenome</name>
    <dbReference type="NCBI Taxonomy" id="412755"/>
    <lineage>
        <taxon>unclassified sequences</taxon>
        <taxon>metagenomes</taxon>
        <taxon>ecological metagenomes</taxon>
    </lineage>
</organism>
<comment type="caution">
    <text evidence="1">The sequence shown here is derived from an EMBL/GenBank/DDBJ whole genome shotgun (WGS) entry which is preliminary data.</text>
</comment>
<dbReference type="AlphaFoldDB" id="A0A0F9TGD4"/>
<gene>
    <name evidence="1" type="ORF">LCGC14_0395320</name>
</gene>
<protein>
    <submittedName>
        <fullName evidence="1">Uncharacterized protein</fullName>
    </submittedName>
</protein>
<accession>A0A0F9TGD4</accession>
<name>A0A0F9TGD4_9ZZZZ</name>
<reference evidence="1" key="1">
    <citation type="journal article" date="2015" name="Nature">
        <title>Complex archaea that bridge the gap between prokaryotes and eukaryotes.</title>
        <authorList>
            <person name="Spang A."/>
            <person name="Saw J.H."/>
            <person name="Jorgensen S.L."/>
            <person name="Zaremba-Niedzwiedzka K."/>
            <person name="Martijn J."/>
            <person name="Lind A.E."/>
            <person name="van Eijk R."/>
            <person name="Schleper C."/>
            <person name="Guy L."/>
            <person name="Ettema T.J."/>
        </authorList>
    </citation>
    <scope>NUCLEOTIDE SEQUENCE</scope>
</reference>
<evidence type="ECO:0000313" key="1">
    <source>
        <dbReference type="EMBL" id="KKN73967.1"/>
    </source>
</evidence>
<proteinExistence type="predicted"/>